<feature type="transmembrane region" description="Helical" evidence="5">
    <location>
        <begin position="72"/>
        <end position="90"/>
    </location>
</feature>
<name>A0A075RAF8_BRELA</name>
<feature type="transmembrane region" description="Helical" evidence="5">
    <location>
        <begin position="6"/>
        <end position="26"/>
    </location>
</feature>
<evidence type="ECO:0000256" key="4">
    <source>
        <dbReference type="ARBA" id="ARBA00023136"/>
    </source>
</evidence>
<dbReference type="GO" id="GO:0016020">
    <property type="term" value="C:membrane"/>
    <property type="evidence" value="ECO:0007669"/>
    <property type="project" value="UniProtKB-SubCell"/>
</dbReference>
<feature type="transmembrane region" description="Helical" evidence="5">
    <location>
        <begin position="144"/>
        <end position="165"/>
    </location>
</feature>
<dbReference type="STRING" id="1042163.BRLA_c022090"/>
<sequence>MMSYLLLLPYGFAFMFFVSTITKCFSMFEFRQSIVHFDVISRKYVMLSSYLVILMEFVLAICFAQLAFLHAAFILTGLLMIFFTGLFIRASKQKKSFACSCFGGSTKKTNIKLAILRNCLLLLGASGGFWIANQLEGIPNPPEQIMPCLIVAAFFIPIYKELTILSKLRKKMRMLVP</sequence>
<feature type="transmembrane region" description="Helical" evidence="5">
    <location>
        <begin position="111"/>
        <end position="132"/>
    </location>
</feature>
<evidence type="ECO:0000259" key="6">
    <source>
        <dbReference type="Pfam" id="PF07291"/>
    </source>
</evidence>
<evidence type="ECO:0000313" key="7">
    <source>
        <dbReference type="EMBL" id="AIG26530.1"/>
    </source>
</evidence>
<proteinExistence type="predicted"/>
<dbReference type="Pfam" id="PF07291">
    <property type="entry name" value="MauE"/>
    <property type="match status" value="1"/>
</dbReference>
<evidence type="ECO:0000256" key="5">
    <source>
        <dbReference type="SAM" id="Phobius"/>
    </source>
</evidence>
<feature type="transmembrane region" description="Helical" evidence="5">
    <location>
        <begin position="47"/>
        <end position="66"/>
    </location>
</feature>
<dbReference type="HOGENOM" id="CLU_1515083_0_0_9"/>
<evidence type="ECO:0000256" key="2">
    <source>
        <dbReference type="ARBA" id="ARBA00022692"/>
    </source>
</evidence>
<evidence type="ECO:0000256" key="3">
    <source>
        <dbReference type="ARBA" id="ARBA00022989"/>
    </source>
</evidence>
<keyword evidence="3 5" id="KW-1133">Transmembrane helix</keyword>
<comment type="subcellular location">
    <subcellularLocation>
        <location evidence="1">Membrane</location>
        <topology evidence="1">Multi-pass membrane protein</topology>
    </subcellularLocation>
</comment>
<keyword evidence="2 5" id="KW-0812">Transmembrane</keyword>
<feature type="domain" description="Methylamine utilisation protein MauE" evidence="6">
    <location>
        <begin position="4"/>
        <end position="130"/>
    </location>
</feature>
<dbReference type="AlphaFoldDB" id="A0A075RAF8"/>
<evidence type="ECO:0000313" key="8">
    <source>
        <dbReference type="Proteomes" id="UP000005850"/>
    </source>
</evidence>
<dbReference type="InterPro" id="IPR009908">
    <property type="entry name" value="Methylamine_util_MauE"/>
</dbReference>
<keyword evidence="4 5" id="KW-0472">Membrane</keyword>
<dbReference type="EMBL" id="CP007806">
    <property type="protein sequence ID" value="AIG26530.1"/>
    <property type="molecule type" value="Genomic_DNA"/>
</dbReference>
<protein>
    <recommendedName>
        <fullName evidence="6">Methylamine utilisation protein MauE domain-containing protein</fullName>
    </recommendedName>
</protein>
<keyword evidence="8" id="KW-1185">Reference proteome</keyword>
<evidence type="ECO:0000256" key="1">
    <source>
        <dbReference type="ARBA" id="ARBA00004141"/>
    </source>
</evidence>
<gene>
    <name evidence="7" type="ORF">BRLA_c022090</name>
</gene>
<accession>A0A075RAF8</accession>
<dbReference type="GO" id="GO:0030416">
    <property type="term" value="P:methylamine metabolic process"/>
    <property type="evidence" value="ECO:0007669"/>
    <property type="project" value="InterPro"/>
</dbReference>
<dbReference type="KEGG" id="blr:BRLA_c022090"/>
<organism evidence="7 8">
    <name type="scientific">Brevibacillus laterosporus LMG 15441</name>
    <dbReference type="NCBI Taxonomy" id="1042163"/>
    <lineage>
        <taxon>Bacteria</taxon>
        <taxon>Bacillati</taxon>
        <taxon>Bacillota</taxon>
        <taxon>Bacilli</taxon>
        <taxon>Bacillales</taxon>
        <taxon>Paenibacillaceae</taxon>
        <taxon>Brevibacillus</taxon>
    </lineage>
</organism>
<dbReference type="Proteomes" id="UP000005850">
    <property type="component" value="Chromosome"/>
</dbReference>
<reference evidence="7 8" key="1">
    <citation type="journal article" date="2011" name="J. Bacteriol.">
        <title>Genome sequence of Brevibacillus laterosporus LMG 15441, a pathogen of invertebrates.</title>
        <authorList>
            <person name="Djukic M."/>
            <person name="Poehlein A."/>
            <person name="Thurmer A."/>
            <person name="Daniel R."/>
        </authorList>
    </citation>
    <scope>NUCLEOTIDE SEQUENCE [LARGE SCALE GENOMIC DNA]</scope>
    <source>
        <strain evidence="7 8">LMG 15441</strain>
    </source>
</reference>